<dbReference type="GO" id="GO:0006406">
    <property type="term" value="P:mRNA export from nucleus"/>
    <property type="evidence" value="ECO:0007669"/>
    <property type="project" value="InterPro"/>
</dbReference>
<feature type="non-terminal residue" evidence="1">
    <location>
        <position position="179"/>
    </location>
</feature>
<sequence length="179" mass="19884">MLISCYFNCAFSPPPQFVNNQKLDLCAALVRSGDWKSAQQILDRFPGHWIGSHAPLNKAICDLIHFLVDPLYESVCPLPSCLMKCRKKPQTPELFATGSTTVLDLQPATDFQSLGRFVLPITGYLGPFLSHDVVLIVKLCRICIPYVSLLASRKASPDVVYQAIFNMLDESILPALNMV</sequence>
<dbReference type="InterPro" id="IPR040007">
    <property type="entry name" value="Tho2"/>
</dbReference>
<dbReference type="PANTHER" id="PTHR21597:SF0">
    <property type="entry name" value="THO COMPLEX SUBUNIT 2"/>
    <property type="match status" value="1"/>
</dbReference>
<protein>
    <submittedName>
        <fullName evidence="1">Uncharacterized protein</fullName>
    </submittedName>
</protein>
<dbReference type="OrthoDB" id="29024at2759"/>
<name>A0A3P7PPX4_DIBLA</name>
<keyword evidence="2" id="KW-1185">Reference proteome</keyword>
<dbReference type="EMBL" id="UYRU01114566">
    <property type="protein sequence ID" value="VDN45091.1"/>
    <property type="molecule type" value="Genomic_DNA"/>
</dbReference>
<dbReference type="AlphaFoldDB" id="A0A3P7PPX4"/>
<dbReference type="GO" id="GO:0000445">
    <property type="term" value="C:THO complex part of transcription export complex"/>
    <property type="evidence" value="ECO:0007669"/>
    <property type="project" value="TreeGrafter"/>
</dbReference>
<evidence type="ECO:0000313" key="2">
    <source>
        <dbReference type="Proteomes" id="UP000281553"/>
    </source>
</evidence>
<dbReference type="GO" id="GO:0006397">
    <property type="term" value="P:mRNA processing"/>
    <property type="evidence" value="ECO:0007669"/>
    <property type="project" value="InterPro"/>
</dbReference>
<dbReference type="PANTHER" id="PTHR21597">
    <property type="entry name" value="THO2 PROTEIN"/>
    <property type="match status" value="1"/>
</dbReference>
<organism evidence="1 2">
    <name type="scientific">Dibothriocephalus latus</name>
    <name type="common">Fish tapeworm</name>
    <name type="synonym">Diphyllobothrium latum</name>
    <dbReference type="NCBI Taxonomy" id="60516"/>
    <lineage>
        <taxon>Eukaryota</taxon>
        <taxon>Metazoa</taxon>
        <taxon>Spiralia</taxon>
        <taxon>Lophotrochozoa</taxon>
        <taxon>Platyhelminthes</taxon>
        <taxon>Cestoda</taxon>
        <taxon>Eucestoda</taxon>
        <taxon>Diphyllobothriidea</taxon>
        <taxon>Diphyllobothriidae</taxon>
        <taxon>Dibothriocephalus</taxon>
    </lineage>
</organism>
<proteinExistence type="predicted"/>
<dbReference type="GO" id="GO:0003729">
    <property type="term" value="F:mRNA binding"/>
    <property type="evidence" value="ECO:0007669"/>
    <property type="project" value="TreeGrafter"/>
</dbReference>
<reference evidence="1 2" key="1">
    <citation type="submission" date="2018-11" db="EMBL/GenBank/DDBJ databases">
        <authorList>
            <consortium name="Pathogen Informatics"/>
        </authorList>
    </citation>
    <scope>NUCLEOTIDE SEQUENCE [LARGE SCALE GENOMIC DNA]</scope>
</reference>
<evidence type="ECO:0000313" key="1">
    <source>
        <dbReference type="EMBL" id="VDN45091.1"/>
    </source>
</evidence>
<accession>A0A3P7PPX4</accession>
<gene>
    <name evidence="1" type="ORF">DILT_LOCUS19519</name>
</gene>
<dbReference type="Proteomes" id="UP000281553">
    <property type="component" value="Unassembled WGS sequence"/>
</dbReference>